<accession>A0A4Y3TJJ0</accession>
<proteinExistence type="predicted"/>
<dbReference type="Proteomes" id="UP000317617">
    <property type="component" value="Unassembled WGS sequence"/>
</dbReference>
<organism evidence="1 2">
    <name type="scientific">Acetobacter orleanensis</name>
    <dbReference type="NCBI Taxonomy" id="104099"/>
    <lineage>
        <taxon>Bacteria</taxon>
        <taxon>Pseudomonadati</taxon>
        <taxon>Pseudomonadota</taxon>
        <taxon>Alphaproteobacteria</taxon>
        <taxon>Acetobacterales</taxon>
        <taxon>Acetobacteraceae</taxon>
        <taxon>Acetobacter</taxon>
    </lineage>
</organism>
<dbReference type="OrthoDB" id="7226439at2"/>
<reference evidence="1 2" key="1">
    <citation type="submission" date="2019-06" db="EMBL/GenBank/DDBJ databases">
        <title>Whole genome shotgun sequence of Acetobacter orleanensis NBRC 13752.</title>
        <authorList>
            <person name="Hosoyama A."/>
            <person name="Uohara A."/>
            <person name="Ohji S."/>
            <person name="Ichikawa N."/>
        </authorList>
    </citation>
    <scope>NUCLEOTIDE SEQUENCE [LARGE SCALE GENOMIC DNA]</scope>
    <source>
        <strain evidence="1 2">NBRC 13752</strain>
    </source>
</reference>
<gene>
    <name evidence="1" type="ORF">AOR01nite_04150</name>
</gene>
<keyword evidence="2" id="KW-1185">Reference proteome</keyword>
<sequence>MISHALSTREKTQRASHIFHVLFMLLPGAGYAQSTTPTSVLKVNTPLTASFYKKAPDPHLYDRFEAVGDWTHLGVFTVEHSTAAPMLFEQGTTVTFAYPVKGVQGLDLVLNTFGGHRQTNTGSHVGSAAVTAGVRLKW</sequence>
<dbReference type="RefSeq" id="WP_048835269.1">
    <property type="nucleotide sequence ID" value="NZ_BJMU01000001.1"/>
</dbReference>
<evidence type="ECO:0000313" key="2">
    <source>
        <dbReference type="Proteomes" id="UP000317617"/>
    </source>
</evidence>
<evidence type="ECO:0000313" key="1">
    <source>
        <dbReference type="EMBL" id="GEB81938.1"/>
    </source>
</evidence>
<comment type="caution">
    <text evidence="1">The sequence shown here is derived from an EMBL/GenBank/DDBJ whole genome shotgun (WGS) entry which is preliminary data.</text>
</comment>
<dbReference type="EMBL" id="BJMU01000001">
    <property type="protein sequence ID" value="GEB81938.1"/>
    <property type="molecule type" value="Genomic_DNA"/>
</dbReference>
<dbReference type="AlphaFoldDB" id="A0A4Y3TJJ0"/>
<protein>
    <submittedName>
        <fullName evidence="1">Uncharacterized protein</fullName>
    </submittedName>
</protein>
<name>A0A4Y3TJJ0_9PROT</name>